<keyword evidence="4 7" id="KW-0863">Zinc-finger</keyword>
<keyword evidence="3" id="KW-0677">Repeat</keyword>
<sequence length="149" mass="16755">MLVTDRSGGTTVSSAHMFVLWDGNEREQMDVRSLLTSDSTDEEKCTFELVRSLRSGNEPEPGVLYGVQGSQVGLAHLVEKPFFCGRCLRAFTTKKSLRVHENTVHLGMRQYECKVCGRHFGTRSSMKRHISHKHGESEQRTPMKSLGKG</sequence>
<dbReference type="AlphaFoldDB" id="A0A7S3E7K0"/>
<dbReference type="InterPro" id="IPR036236">
    <property type="entry name" value="Znf_C2H2_sf"/>
</dbReference>
<dbReference type="EMBL" id="HBHW01002518">
    <property type="protein sequence ID" value="CAE0034067.1"/>
    <property type="molecule type" value="Transcribed_RNA"/>
</dbReference>
<keyword evidence="5" id="KW-0862">Zinc</keyword>
<evidence type="ECO:0000256" key="3">
    <source>
        <dbReference type="ARBA" id="ARBA00022737"/>
    </source>
</evidence>
<dbReference type="PANTHER" id="PTHR24394:SF29">
    <property type="entry name" value="MYONEURIN"/>
    <property type="match status" value="1"/>
</dbReference>
<evidence type="ECO:0000256" key="7">
    <source>
        <dbReference type="PROSITE-ProRule" id="PRU00042"/>
    </source>
</evidence>
<dbReference type="PROSITE" id="PS50157">
    <property type="entry name" value="ZINC_FINGER_C2H2_2"/>
    <property type="match status" value="2"/>
</dbReference>
<dbReference type="PANTHER" id="PTHR24394">
    <property type="entry name" value="ZINC FINGER PROTEIN"/>
    <property type="match status" value="1"/>
</dbReference>
<dbReference type="Gene3D" id="3.30.160.60">
    <property type="entry name" value="Classic Zinc Finger"/>
    <property type="match status" value="2"/>
</dbReference>
<reference evidence="10" key="1">
    <citation type="submission" date="2021-01" db="EMBL/GenBank/DDBJ databases">
        <authorList>
            <person name="Corre E."/>
            <person name="Pelletier E."/>
            <person name="Niang G."/>
            <person name="Scheremetjew M."/>
            <person name="Finn R."/>
            <person name="Kale V."/>
            <person name="Holt S."/>
            <person name="Cochrane G."/>
            <person name="Meng A."/>
            <person name="Brown T."/>
            <person name="Cohen L."/>
        </authorList>
    </citation>
    <scope>NUCLEOTIDE SEQUENCE</scope>
    <source>
        <strain evidence="10">CCMP 769</strain>
    </source>
</reference>
<dbReference type="SMART" id="SM00355">
    <property type="entry name" value="ZnF_C2H2"/>
    <property type="match status" value="2"/>
</dbReference>
<evidence type="ECO:0000256" key="4">
    <source>
        <dbReference type="ARBA" id="ARBA00022771"/>
    </source>
</evidence>
<evidence type="ECO:0000256" key="1">
    <source>
        <dbReference type="ARBA" id="ARBA00004123"/>
    </source>
</evidence>
<proteinExistence type="predicted"/>
<dbReference type="PROSITE" id="PS00028">
    <property type="entry name" value="ZINC_FINGER_C2H2_1"/>
    <property type="match status" value="2"/>
</dbReference>
<protein>
    <recommendedName>
        <fullName evidence="9">C2H2-type domain-containing protein</fullName>
    </recommendedName>
</protein>
<dbReference type="GO" id="GO:0000981">
    <property type="term" value="F:DNA-binding transcription factor activity, RNA polymerase II-specific"/>
    <property type="evidence" value="ECO:0007669"/>
    <property type="project" value="TreeGrafter"/>
</dbReference>
<name>A0A7S3E7K0_9RHOD</name>
<evidence type="ECO:0000259" key="9">
    <source>
        <dbReference type="PROSITE" id="PS50157"/>
    </source>
</evidence>
<feature type="domain" description="C2H2-type" evidence="9">
    <location>
        <begin position="82"/>
        <end position="110"/>
    </location>
</feature>
<evidence type="ECO:0000256" key="2">
    <source>
        <dbReference type="ARBA" id="ARBA00022723"/>
    </source>
</evidence>
<dbReference type="Pfam" id="PF00096">
    <property type="entry name" value="zf-C2H2"/>
    <property type="match status" value="2"/>
</dbReference>
<feature type="domain" description="C2H2-type" evidence="9">
    <location>
        <begin position="111"/>
        <end position="139"/>
    </location>
</feature>
<organism evidence="10">
    <name type="scientific">Rhodosorus marinus</name>
    <dbReference type="NCBI Taxonomy" id="101924"/>
    <lineage>
        <taxon>Eukaryota</taxon>
        <taxon>Rhodophyta</taxon>
        <taxon>Stylonematophyceae</taxon>
        <taxon>Stylonematales</taxon>
        <taxon>Stylonemataceae</taxon>
        <taxon>Rhodosorus</taxon>
    </lineage>
</organism>
<comment type="subcellular location">
    <subcellularLocation>
        <location evidence="1">Nucleus</location>
    </subcellularLocation>
</comment>
<evidence type="ECO:0000256" key="8">
    <source>
        <dbReference type="SAM" id="MobiDB-lite"/>
    </source>
</evidence>
<dbReference type="SUPFAM" id="SSF57667">
    <property type="entry name" value="beta-beta-alpha zinc fingers"/>
    <property type="match status" value="1"/>
</dbReference>
<evidence type="ECO:0000256" key="5">
    <source>
        <dbReference type="ARBA" id="ARBA00022833"/>
    </source>
</evidence>
<dbReference type="GO" id="GO:0005634">
    <property type="term" value="C:nucleus"/>
    <property type="evidence" value="ECO:0007669"/>
    <property type="project" value="UniProtKB-SubCell"/>
</dbReference>
<feature type="region of interest" description="Disordered" evidence="8">
    <location>
        <begin position="126"/>
        <end position="149"/>
    </location>
</feature>
<dbReference type="GO" id="GO:0008270">
    <property type="term" value="F:zinc ion binding"/>
    <property type="evidence" value="ECO:0007669"/>
    <property type="project" value="UniProtKB-KW"/>
</dbReference>
<dbReference type="InterPro" id="IPR013087">
    <property type="entry name" value="Znf_C2H2_type"/>
</dbReference>
<gene>
    <name evidence="10" type="ORF">RMAR00112_LOCUS2009</name>
</gene>
<accession>A0A7S3E7K0</accession>
<evidence type="ECO:0000256" key="6">
    <source>
        <dbReference type="ARBA" id="ARBA00023242"/>
    </source>
</evidence>
<keyword evidence="2" id="KW-0479">Metal-binding</keyword>
<evidence type="ECO:0000313" key="10">
    <source>
        <dbReference type="EMBL" id="CAE0034067.1"/>
    </source>
</evidence>
<keyword evidence="6" id="KW-0539">Nucleus</keyword>